<organism evidence="3 4">
    <name type="scientific">Sodaliphilus pleomorphus</name>
    <dbReference type="NCBI Taxonomy" id="2606626"/>
    <lineage>
        <taxon>Bacteria</taxon>
        <taxon>Pseudomonadati</taxon>
        <taxon>Bacteroidota</taxon>
        <taxon>Bacteroidia</taxon>
        <taxon>Bacteroidales</taxon>
        <taxon>Muribaculaceae</taxon>
        <taxon>Sodaliphilus</taxon>
    </lineage>
</organism>
<dbReference type="RefSeq" id="WP_154326693.1">
    <property type="nucleotide sequence ID" value="NZ_CP045696.1"/>
</dbReference>
<feature type="domain" description="GmrSD restriction endonucleases C-terminal" evidence="2">
    <location>
        <begin position="448"/>
        <end position="525"/>
    </location>
</feature>
<evidence type="ECO:0000259" key="1">
    <source>
        <dbReference type="Pfam" id="PF03235"/>
    </source>
</evidence>
<evidence type="ECO:0000313" key="4">
    <source>
        <dbReference type="Proteomes" id="UP000483362"/>
    </source>
</evidence>
<proteinExistence type="predicted"/>
<dbReference type="Pfam" id="PF03235">
    <property type="entry name" value="GmrSD_N"/>
    <property type="match status" value="1"/>
</dbReference>
<dbReference type="PANTHER" id="PTHR35149">
    <property type="entry name" value="SLL5132 PROTEIN"/>
    <property type="match status" value="1"/>
</dbReference>
<dbReference type="InterPro" id="IPR011089">
    <property type="entry name" value="GmrSD_C"/>
</dbReference>
<dbReference type="Proteomes" id="UP000483362">
    <property type="component" value="Unassembled WGS sequence"/>
</dbReference>
<gene>
    <name evidence="3" type="ORF">FYJ29_06520</name>
</gene>
<name>A0A6L5XAG6_9BACT</name>
<reference evidence="3 4" key="1">
    <citation type="submission" date="2019-08" db="EMBL/GenBank/DDBJ databases">
        <title>In-depth cultivation of the pig gut microbiome towards novel bacterial diversity and tailored functional studies.</title>
        <authorList>
            <person name="Wylensek D."/>
            <person name="Hitch T.C.A."/>
            <person name="Clavel T."/>
        </authorList>
    </citation>
    <scope>NUCLEOTIDE SEQUENCE [LARGE SCALE GENOMIC DNA]</scope>
    <source>
        <strain evidence="3 4">Oil-RF-744-WCA-WT-10</strain>
    </source>
</reference>
<dbReference type="Pfam" id="PF07510">
    <property type="entry name" value="GmrSD_C"/>
    <property type="match status" value="1"/>
</dbReference>
<sequence>MSKLNIDQKSIKDLFSDNKADFLIPDYQRPYAWQEKECQTLWDDIFTFAFPDNDYTKFNSSNDEYFLGPIVTFKNEDKKQEIIDGQQRLTTLMLLLRAFYERYGSMMDQQSIKTKEMIEKCIWKTDEFGNPNKSELKIDSEVATDNEKEQFLRILRTGNAEDSDKSNYAINYRFFQGKIAEFLNTFPGYFSYLPIRILNNCILLPIEAESQDTALRIFSTLNDRGKPLSDADIFKAQFYKFYANQNRKDEFIAKWKDLEVLCTNYFHPISGTPMDELFTRYMYYERAKMGNKNTTTEALRKFFERNSYALLKKEETFNNLIDLANFWKAVLDEDVDKFSEDALRRLFVLNYAPNGMWTYAVSVYYMVNRDETDMLDDSKFCRFLDIIIAFIWTYALTNPGVNALRTPMYAELVNMYDGKEVEFADFKFDKQHVINVWNNYNFSNIRAITKSILTWWAMRDKSQERPTLERKFEIEHIFARNRQVNERSLQDARNLESLGNKSLLEKKINIRAADYRFADKKKYYEGFVNGRGQTKEGTIIHELVHLAQTASDFVESDIKDRSLKIQNAFIDFLQSHNLLK</sequence>
<feature type="domain" description="GmrSD restriction endonucleases N-terminal" evidence="1">
    <location>
        <begin position="11"/>
        <end position="238"/>
    </location>
</feature>
<dbReference type="PANTHER" id="PTHR35149:SF2">
    <property type="entry name" value="DUF262 DOMAIN-CONTAINING PROTEIN"/>
    <property type="match status" value="1"/>
</dbReference>
<dbReference type="InterPro" id="IPR004919">
    <property type="entry name" value="GmrSD_N"/>
</dbReference>
<protein>
    <submittedName>
        <fullName evidence="3">DUF262 domain-containing protein</fullName>
    </submittedName>
</protein>
<comment type="caution">
    <text evidence="3">The sequence shown here is derived from an EMBL/GenBank/DDBJ whole genome shotgun (WGS) entry which is preliminary data.</text>
</comment>
<evidence type="ECO:0000313" key="3">
    <source>
        <dbReference type="EMBL" id="MSS17409.1"/>
    </source>
</evidence>
<evidence type="ECO:0000259" key="2">
    <source>
        <dbReference type="Pfam" id="PF07510"/>
    </source>
</evidence>
<dbReference type="EMBL" id="VULT01000008">
    <property type="protein sequence ID" value="MSS17409.1"/>
    <property type="molecule type" value="Genomic_DNA"/>
</dbReference>
<accession>A0A6L5XAG6</accession>
<dbReference type="AlphaFoldDB" id="A0A6L5XAG6"/>
<keyword evidence="4" id="KW-1185">Reference proteome</keyword>